<feature type="domain" description="CusB-like beta-barrel" evidence="4">
    <location>
        <begin position="212"/>
        <end position="284"/>
    </location>
</feature>
<accession>A0A0K8QLN6</accession>
<dbReference type="RefSeq" id="WP_062535540.1">
    <property type="nucleotide sequence ID" value="NZ_DF970163.1"/>
</dbReference>
<dbReference type="EMBL" id="DF952382">
    <property type="protein sequence ID" value="GAN45685.1"/>
    <property type="molecule type" value="Genomic_DNA"/>
</dbReference>
<dbReference type="InterPro" id="IPR058627">
    <property type="entry name" value="MdtA-like_C"/>
</dbReference>
<dbReference type="Gene3D" id="1.10.287.470">
    <property type="entry name" value="Helix hairpin bin"/>
    <property type="match status" value="1"/>
</dbReference>
<dbReference type="OrthoDB" id="5730196at2"/>
<feature type="signal peptide" evidence="3">
    <location>
        <begin position="1"/>
        <end position="31"/>
    </location>
</feature>
<dbReference type="PANTHER" id="PTHR30469:SF18">
    <property type="entry name" value="RESISTANCE-NODULATION-CELL DIVISION (RND) EFFLUX MEMBRANE FUSION PROTEIN-RELATED"/>
    <property type="match status" value="1"/>
</dbReference>
<feature type="chain" id="PRO_5007414713" evidence="3">
    <location>
        <begin position="32"/>
        <end position="364"/>
    </location>
</feature>
<evidence type="ECO:0000313" key="7">
    <source>
        <dbReference type="EMBL" id="GAP65616.1"/>
    </source>
</evidence>
<dbReference type="STRING" id="1475481.GCA_000953855_00919"/>
<organism evidence="7">
    <name type="scientific">Mizugakiibacter sediminis</name>
    <dbReference type="NCBI Taxonomy" id="1475481"/>
    <lineage>
        <taxon>Bacteria</taxon>
        <taxon>Pseudomonadati</taxon>
        <taxon>Pseudomonadota</taxon>
        <taxon>Gammaproteobacteria</taxon>
        <taxon>Lysobacterales</taxon>
        <taxon>Rhodanobacteraceae</taxon>
        <taxon>Mizugakiibacter</taxon>
    </lineage>
</organism>
<sequence>MRTIGVFQASRWLLPLAAVALLAACGGAKQAAAPLPPPPLATLTVQPQQARREQSWDGVVEAVHQATMSAQTSGRVVELPFDVNDYVPAGAVIVRFTDVEQQSAQRRAQAALAAAQATYDEAQASYQRTAEIYARKLIAKAQLDQALARRDAARAALQSAQAALRESGQQLDYTVVRAPYSGIVTKRYVQVGEAVQPGQPLIAGVSLEELRVNVQVPQSAVDAIRRFHAADVLLDASGARRVPAAKVTVFPYADPDTHTFSVRLDLPQQETGLYPGMTVKTAFAVGEARRLLLPASALVQRSEVSGVYVIGADNGVSLRQVRLGHRFGEQVEILAGLAAGEKVAADPDAAALYLAKLHAAEAGR</sequence>
<evidence type="ECO:0000259" key="5">
    <source>
        <dbReference type="Pfam" id="PF25967"/>
    </source>
</evidence>
<name>A0A0K8QLN6_9GAMM</name>
<comment type="similarity">
    <text evidence="1">Belongs to the membrane fusion protein (MFP) (TC 8.A.1) family.</text>
</comment>
<proteinExistence type="inferred from homology"/>
<keyword evidence="2" id="KW-0175">Coiled coil</keyword>
<dbReference type="Gene3D" id="2.40.30.170">
    <property type="match status" value="1"/>
</dbReference>
<dbReference type="PANTHER" id="PTHR30469">
    <property type="entry name" value="MULTIDRUG RESISTANCE PROTEIN MDTA"/>
    <property type="match status" value="1"/>
</dbReference>
<dbReference type="Proteomes" id="UP000253740">
    <property type="component" value="Unassembled WGS sequence"/>
</dbReference>
<dbReference type="Gene3D" id="2.40.420.20">
    <property type="match status" value="1"/>
</dbReference>
<keyword evidence="3" id="KW-0732">Signal</keyword>
<evidence type="ECO:0000256" key="1">
    <source>
        <dbReference type="ARBA" id="ARBA00009477"/>
    </source>
</evidence>
<keyword evidence="8" id="KW-1185">Reference proteome</keyword>
<evidence type="ECO:0000256" key="3">
    <source>
        <dbReference type="SAM" id="SignalP"/>
    </source>
</evidence>
<dbReference type="EMBL" id="DF970163">
    <property type="protein sequence ID" value="GAP65616.1"/>
    <property type="molecule type" value="Genomic_DNA"/>
</dbReference>
<dbReference type="GO" id="GO:1990281">
    <property type="term" value="C:efflux pump complex"/>
    <property type="evidence" value="ECO:0007669"/>
    <property type="project" value="TreeGrafter"/>
</dbReference>
<dbReference type="Pfam" id="PF25967">
    <property type="entry name" value="RND-MFP_C"/>
    <property type="match status" value="1"/>
</dbReference>
<dbReference type="GO" id="GO:0015562">
    <property type="term" value="F:efflux transmembrane transporter activity"/>
    <property type="evidence" value="ECO:0007669"/>
    <property type="project" value="TreeGrafter"/>
</dbReference>
<dbReference type="InterPro" id="IPR058792">
    <property type="entry name" value="Beta-barrel_RND_2"/>
</dbReference>
<evidence type="ECO:0000256" key="2">
    <source>
        <dbReference type="SAM" id="Coils"/>
    </source>
</evidence>
<evidence type="ECO:0000313" key="8">
    <source>
        <dbReference type="Proteomes" id="UP000253740"/>
    </source>
</evidence>
<dbReference type="NCBIfam" id="TIGR01730">
    <property type="entry name" value="RND_mfp"/>
    <property type="match status" value="1"/>
</dbReference>
<evidence type="ECO:0000259" key="4">
    <source>
        <dbReference type="Pfam" id="PF25954"/>
    </source>
</evidence>
<dbReference type="InterPro" id="IPR006143">
    <property type="entry name" value="RND_pump_MFP"/>
</dbReference>
<evidence type="ECO:0000313" key="6">
    <source>
        <dbReference type="EMBL" id="GAN45685.1"/>
    </source>
</evidence>
<dbReference type="AlphaFoldDB" id="A0A0K8QLN6"/>
<dbReference type="SUPFAM" id="SSF111369">
    <property type="entry name" value="HlyD-like secretion proteins"/>
    <property type="match status" value="1"/>
</dbReference>
<dbReference type="HOGENOM" id="CLU_018816_1_4_6"/>
<feature type="domain" description="Multidrug resistance protein MdtA-like C-terminal permuted SH3" evidence="5">
    <location>
        <begin position="292"/>
        <end position="343"/>
    </location>
</feature>
<protein>
    <submittedName>
        <fullName evidence="7">RND family efflux transporter, MFP subunit</fullName>
    </submittedName>
    <submittedName>
        <fullName evidence="6">RND transporter</fullName>
    </submittedName>
</protein>
<dbReference type="Gene3D" id="2.40.50.100">
    <property type="match status" value="1"/>
</dbReference>
<reference evidence="6" key="1">
    <citation type="submission" date="2015-03" db="EMBL/GenBank/DDBJ databases">
        <title>Draft genome sequence of Mizugakiibacter sediminis skMP5.</title>
        <authorList>
            <person name="Watanabe T."/>
            <person name="Kojima H."/>
            <person name="Fukui M."/>
        </authorList>
    </citation>
    <scope>NUCLEOTIDE SEQUENCE</scope>
    <source>
        <strain evidence="6">SkMP5</strain>
    </source>
</reference>
<dbReference type="Pfam" id="PF25954">
    <property type="entry name" value="Beta-barrel_RND_2"/>
    <property type="match status" value="1"/>
</dbReference>
<dbReference type="PROSITE" id="PS51257">
    <property type="entry name" value="PROKAR_LIPOPROTEIN"/>
    <property type="match status" value="1"/>
</dbReference>
<gene>
    <name evidence="6" type="ORF">MBSD_2236</name>
    <name evidence="7" type="ORF">MBSD_n0906</name>
</gene>
<reference evidence="7" key="2">
    <citation type="submission" date="2015-08" db="EMBL/GenBank/DDBJ databases">
        <title>Complete DNA Sequence of Pseudomonas syringae pv. actinidiae, the Causal Agent of Kiwifruit Canker Disease.</title>
        <authorList>
            <person name="Rikkerink E.H.A."/>
            <person name="Fineran P.C."/>
        </authorList>
    </citation>
    <scope>NUCLEOTIDE SEQUENCE</scope>
    <source>
        <strain evidence="7">SkMP5</strain>
    </source>
</reference>
<feature type="coiled-coil region" evidence="2">
    <location>
        <begin position="105"/>
        <end position="163"/>
    </location>
</feature>